<proteinExistence type="inferred from homology"/>
<dbReference type="Proteomes" id="UP000765509">
    <property type="component" value="Unassembled WGS sequence"/>
</dbReference>
<dbReference type="PROSITE" id="PS50405">
    <property type="entry name" value="GST_CTER"/>
    <property type="match status" value="1"/>
</dbReference>
<evidence type="ECO:0000256" key="2">
    <source>
        <dbReference type="ARBA" id="ARBA00012452"/>
    </source>
</evidence>
<comment type="similarity">
    <text evidence="1 6">Belongs to the GST superfamily.</text>
</comment>
<comment type="catalytic activity">
    <reaction evidence="4">
        <text>RX + glutathione = an S-substituted glutathione + a halide anion + H(+)</text>
        <dbReference type="Rhea" id="RHEA:16437"/>
        <dbReference type="ChEBI" id="CHEBI:15378"/>
        <dbReference type="ChEBI" id="CHEBI:16042"/>
        <dbReference type="ChEBI" id="CHEBI:17792"/>
        <dbReference type="ChEBI" id="CHEBI:57925"/>
        <dbReference type="ChEBI" id="CHEBI:90779"/>
        <dbReference type="EC" id="2.5.1.18"/>
    </reaction>
</comment>
<evidence type="ECO:0000256" key="1">
    <source>
        <dbReference type="ARBA" id="ARBA00007409"/>
    </source>
</evidence>
<evidence type="ECO:0000256" key="5">
    <source>
        <dbReference type="ARBA" id="ARBA00060024"/>
    </source>
</evidence>
<organism evidence="9 10">
    <name type="scientific">Austropuccinia psidii MF-1</name>
    <dbReference type="NCBI Taxonomy" id="1389203"/>
    <lineage>
        <taxon>Eukaryota</taxon>
        <taxon>Fungi</taxon>
        <taxon>Dikarya</taxon>
        <taxon>Basidiomycota</taxon>
        <taxon>Pucciniomycotina</taxon>
        <taxon>Pucciniomycetes</taxon>
        <taxon>Pucciniales</taxon>
        <taxon>Sphaerophragmiaceae</taxon>
        <taxon>Austropuccinia</taxon>
    </lineage>
</organism>
<dbReference type="Pfam" id="PF00043">
    <property type="entry name" value="GST_C"/>
    <property type="match status" value="1"/>
</dbReference>
<dbReference type="GO" id="GO:0005634">
    <property type="term" value="C:nucleus"/>
    <property type="evidence" value="ECO:0007669"/>
    <property type="project" value="UniProtKB-ARBA"/>
</dbReference>
<evidence type="ECO:0000256" key="4">
    <source>
        <dbReference type="ARBA" id="ARBA00047960"/>
    </source>
</evidence>
<dbReference type="SUPFAM" id="SSF47616">
    <property type="entry name" value="GST C-terminal domain-like"/>
    <property type="match status" value="1"/>
</dbReference>
<dbReference type="CDD" id="cd03048">
    <property type="entry name" value="GST_N_Ure2p_like"/>
    <property type="match status" value="1"/>
</dbReference>
<dbReference type="InterPro" id="IPR036249">
    <property type="entry name" value="Thioredoxin-like_sf"/>
</dbReference>
<evidence type="ECO:0000256" key="3">
    <source>
        <dbReference type="ARBA" id="ARBA00022679"/>
    </source>
</evidence>
<evidence type="ECO:0000313" key="10">
    <source>
        <dbReference type="Proteomes" id="UP000765509"/>
    </source>
</evidence>
<dbReference type="AlphaFoldDB" id="A0A9Q3D4R9"/>
<dbReference type="SFLD" id="SFLDS00019">
    <property type="entry name" value="Glutathione_Transferase_(cytos"/>
    <property type="match status" value="1"/>
</dbReference>
<evidence type="ECO:0000313" key="9">
    <source>
        <dbReference type="EMBL" id="MBW0495363.1"/>
    </source>
</evidence>
<dbReference type="EMBL" id="AVOT02013053">
    <property type="protein sequence ID" value="MBW0495363.1"/>
    <property type="molecule type" value="Genomic_DNA"/>
</dbReference>
<accession>A0A9Q3D4R9</accession>
<dbReference type="InterPro" id="IPR004045">
    <property type="entry name" value="Glutathione_S-Trfase_N"/>
</dbReference>
<dbReference type="PANTHER" id="PTHR44051">
    <property type="entry name" value="GLUTATHIONE S-TRANSFERASE-RELATED"/>
    <property type="match status" value="1"/>
</dbReference>
<dbReference type="InterPro" id="IPR036282">
    <property type="entry name" value="Glutathione-S-Trfase_C_sf"/>
</dbReference>
<dbReference type="SFLD" id="SFLDG00358">
    <property type="entry name" value="Main_(cytGST)"/>
    <property type="match status" value="1"/>
</dbReference>
<comment type="function">
    <text evidence="5">Involved in the oxidative stress response and detoxification.</text>
</comment>
<dbReference type="EC" id="2.5.1.18" evidence="2"/>
<dbReference type="GO" id="GO:0004364">
    <property type="term" value="F:glutathione transferase activity"/>
    <property type="evidence" value="ECO:0007669"/>
    <property type="project" value="UniProtKB-EC"/>
</dbReference>
<evidence type="ECO:0000256" key="6">
    <source>
        <dbReference type="RuleBase" id="RU003494"/>
    </source>
</evidence>
<dbReference type="FunFam" id="1.20.1050.130:FF:000016">
    <property type="entry name" value="Glutathione S-transferase 1"/>
    <property type="match status" value="1"/>
</dbReference>
<dbReference type="Pfam" id="PF02798">
    <property type="entry name" value="GST_N"/>
    <property type="match status" value="1"/>
</dbReference>
<dbReference type="InterPro" id="IPR010987">
    <property type="entry name" value="Glutathione-S-Trfase_C-like"/>
</dbReference>
<sequence>MLPHKFRRSNARSLTVGGVAYLLEELGLTYESIYFDFQKGEHKAESYTKYNPNGRIPTIIDHKNNDFVLWESNAILEYIAYTYDKDHKFVVKDPLEKYKQLQWLFFQASGQGPYFGQAFWFATHHPEKIPSAIERYMNETKRVLGVLESVLSKQEWLVGNKYTIADLSFVPWNNAAFHAIVKDSDIAKTYPGVDKWMKKISERPAIKKVNDERAKLLGQ</sequence>
<comment type="caution">
    <text evidence="9">The sequence shown here is derived from an EMBL/GenBank/DDBJ whole genome shotgun (WGS) entry which is preliminary data.</text>
</comment>
<dbReference type="Gene3D" id="1.20.1050.130">
    <property type="match status" value="1"/>
</dbReference>
<gene>
    <name evidence="9" type="ORF">O181_035078</name>
</gene>
<feature type="domain" description="GST N-terminal" evidence="7">
    <location>
        <begin position="3"/>
        <end position="87"/>
    </location>
</feature>
<keyword evidence="3" id="KW-0808">Transferase</keyword>
<dbReference type="PANTHER" id="PTHR44051:SF3">
    <property type="entry name" value="TRANSCRIPTIONAL REGULATOR URE2"/>
    <property type="match status" value="1"/>
</dbReference>
<feature type="domain" description="GST C-terminal" evidence="8">
    <location>
        <begin position="93"/>
        <end position="219"/>
    </location>
</feature>
<dbReference type="InterPro" id="IPR040079">
    <property type="entry name" value="Glutathione_S-Trfase"/>
</dbReference>
<reference evidence="9" key="1">
    <citation type="submission" date="2021-03" db="EMBL/GenBank/DDBJ databases">
        <title>Draft genome sequence of rust myrtle Austropuccinia psidii MF-1, a brazilian biotype.</title>
        <authorList>
            <person name="Quecine M.C."/>
            <person name="Pachon D.M.R."/>
            <person name="Bonatelli M.L."/>
            <person name="Correr F.H."/>
            <person name="Franceschini L.M."/>
            <person name="Leite T.F."/>
            <person name="Margarido G.R.A."/>
            <person name="Almeida C.A."/>
            <person name="Ferrarezi J.A."/>
            <person name="Labate C.A."/>
        </authorList>
    </citation>
    <scope>NUCLEOTIDE SEQUENCE</scope>
    <source>
        <strain evidence="9">MF-1</strain>
    </source>
</reference>
<dbReference type="SUPFAM" id="SSF52833">
    <property type="entry name" value="Thioredoxin-like"/>
    <property type="match status" value="1"/>
</dbReference>
<dbReference type="SFLD" id="SFLDG01151">
    <property type="entry name" value="Main.2:_Nu-like"/>
    <property type="match status" value="1"/>
</dbReference>
<dbReference type="PROSITE" id="PS50404">
    <property type="entry name" value="GST_NTER"/>
    <property type="match status" value="1"/>
</dbReference>
<keyword evidence="10" id="KW-1185">Reference proteome</keyword>
<dbReference type="InterPro" id="IPR004046">
    <property type="entry name" value="GST_C"/>
</dbReference>
<protein>
    <recommendedName>
        <fullName evidence="2">glutathione transferase</fullName>
        <ecNumber evidence="2">2.5.1.18</ecNumber>
    </recommendedName>
</protein>
<dbReference type="OrthoDB" id="422574at2759"/>
<evidence type="ECO:0000259" key="8">
    <source>
        <dbReference type="PROSITE" id="PS50405"/>
    </source>
</evidence>
<evidence type="ECO:0000259" key="7">
    <source>
        <dbReference type="PROSITE" id="PS50404"/>
    </source>
</evidence>
<name>A0A9Q3D4R9_9BASI</name>
<dbReference type="GO" id="GO:0005737">
    <property type="term" value="C:cytoplasm"/>
    <property type="evidence" value="ECO:0007669"/>
    <property type="project" value="UniProtKB-ARBA"/>
</dbReference>